<dbReference type="EMBL" id="GBEZ01027291">
    <property type="protein sequence ID" value="JAC60005.1"/>
    <property type="molecule type" value="Transcribed_RNA"/>
</dbReference>
<feature type="non-terminal residue" evidence="2">
    <location>
        <position position="1"/>
    </location>
</feature>
<protein>
    <submittedName>
        <fullName evidence="2">Uncharacterized protein</fullName>
    </submittedName>
</protein>
<sequence length="65" mass="7671">STQLKNGDEQGKPEFKHANSEAKRAHIEHIELNRCRCFSYLGRRENVRMALLVYRDRQKQANRAT</sequence>
<accession>A0A061QNH6</accession>
<evidence type="ECO:0000313" key="2">
    <source>
        <dbReference type="EMBL" id="JAC60005.1"/>
    </source>
</evidence>
<name>A0A061QNH6_9CHLO</name>
<organism evidence="2">
    <name type="scientific">Tetraselmis sp. GSL018</name>
    <dbReference type="NCBI Taxonomy" id="582737"/>
    <lineage>
        <taxon>Eukaryota</taxon>
        <taxon>Viridiplantae</taxon>
        <taxon>Chlorophyta</taxon>
        <taxon>core chlorophytes</taxon>
        <taxon>Chlorodendrophyceae</taxon>
        <taxon>Chlorodendrales</taxon>
        <taxon>Chlorodendraceae</taxon>
        <taxon>Tetraselmis</taxon>
    </lineage>
</organism>
<gene>
    <name evidence="2" type="ORF">TSPGSL018_30072</name>
</gene>
<reference evidence="2" key="1">
    <citation type="submission" date="2014-05" db="EMBL/GenBank/DDBJ databases">
        <title>The transcriptome of the halophilic microalga Tetraselmis sp. GSL018 isolated from the Great Salt Lake, Utah.</title>
        <authorList>
            <person name="Jinkerson R.E."/>
            <person name="D'Adamo S."/>
            <person name="Posewitz M.C."/>
        </authorList>
    </citation>
    <scope>NUCLEOTIDE SEQUENCE</scope>
    <source>
        <strain evidence="2">GSL018</strain>
    </source>
</reference>
<feature type="region of interest" description="Disordered" evidence="1">
    <location>
        <begin position="1"/>
        <end position="23"/>
    </location>
</feature>
<dbReference type="AlphaFoldDB" id="A0A061QNH6"/>
<proteinExistence type="predicted"/>
<evidence type="ECO:0000256" key="1">
    <source>
        <dbReference type="SAM" id="MobiDB-lite"/>
    </source>
</evidence>